<keyword evidence="2" id="KW-1185">Reference proteome</keyword>
<evidence type="ECO:0000313" key="2">
    <source>
        <dbReference type="Proteomes" id="UP000000692"/>
    </source>
</evidence>
<dbReference type="AlphaFoldDB" id="F9Y3R4"/>
<organism evidence="1 2">
    <name type="scientific">Ketogulonicigenium vulgare (strain WSH-001)</name>
    <dbReference type="NCBI Taxonomy" id="759362"/>
    <lineage>
        <taxon>Bacteria</taxon>
        <taxon>Pseudomonadati</taxon>
        <taxon>Pseudomonadota</taxon>
        <taxon>Alphaproteobacteria</taxon>
        <taxon>Rhodobacterales</taxon>
        <taxon>Roseobacteraceae</taxon>
        <taxon>Ketogulonicigenium</taxon>
    </lineage>
</organism>
<protein>
    <recommendedName>
        <fullName evidence="3">Antifreeze glycopeptide polyprotein</fullName>
    </recommendedName>
</protein>
<name>F9Y3R4_KETVW</name>
<dbReference type="PATRIC" id="fig|759362.5.peg.616"/>
<dbReference type="HOGENOM" id="CLU_516526_0_0_5"/>
<dbReference type="eggNOG" id="ENOG502Z7WE">
    <property type="taxonomic scope" value="Bacteria"/>
</dbReference>
<dbReference type="EMBL" id="CP002018">
    <property type="protein sequence ID" value="AEM40428.1"/>
    <property type="molecule type" value="Genomic_DNA"/>
</dbReference>
<sequence>MRIAQGLGLIWLTIAGAAVAQERGPLSAIDWLSESVTPAPPASPTSTAPVTGGVTPEITVQSLDAPSPDIVGLLPSDVTGLPTSLWSQSPESDALAALRATPAPSLPALQELLVQLMLAEAAPPSGAAATGNLFLARVDKLLEMGALDQAQSLIEASDVARPEVFRRWFDASLLTGTEDFACTKLNEMPAIAPTLSTHVFCLARAGDWPAAALVLNNALSLGAVNADEQALLVHFLDPEMDDGDSILPEPTTLTPLEFRMREAVGEAIPTATLPRAFANADLRSMVAWRSQIEAAERLARGGALSENALVGFYTAHIPAASGGIWDRARAVQDFERALATGAETALDALPALYDGAKAARVEVPLARFYAEALVQPDFARSGNAAALEMGLLSPDYESVAALQRPANANSREALLIAVARGQVTEGTPVGGWAGNPFVGPVINGFTLDDTPNAAADLINAGKLGEGLLKAITGAEAALTGDPAALAPALAALRLVGLEDVARRIALQVLLLDRTG</sequence>
<evidence type="ECO:0008006" key="3">
    <source>
        <dbReference type="Google" id="ProtNLM"/>
    </source>
</evidence>
<proteinExistence type="predicted"/>
<gene>
    <name evidence="1" type="ordered locus">KVU_0589</name>
</gene>
<dbReference type="OrthoDB" id="7929427at2"/>
<reference evidence="1 2" key="1">
    <citation type="journal article" date="2011" name="J. Bacteriol.">
        <title>Complete genome sequence of the industrial strain Ketogulonicigenium vulgare WSH-001.</title>
        <authorList>
            <person name="Liu L."/>
            <person name="Li Y."/>
            <person name="Zhang J."/>
            <person name="Zhou Z."/>
            <person name="Liu J."/>
            <person name="Li X."/>
            <person name="Zhou J."/>
            <person name="Du G."/>
            <person name="Wang L."/>
            <person name="Chen J."/>
        </authorList>
    </citation>
    <scope>NUCLEOTIDE SEQUENCE [LARGE SCALE GENOMIC DNA]</scope>
    <source>
        <strain evidence="1 2">WSH-001</strain>
    </source>
</reference>
<accession>F9Y3R4</accession>
<dbReference type="RefSeq" id="WP_013383877.1">
    <property type="nucleotide sequence ID" value="NC_017384.1"/>
</dbReference>
<dbReference type="Proteomes" id="UP000000692">
    <property type="component" value="Chromosome"/>
</dbReference>
<dbReference type="KEGG" id="kvl:KVU_0589"/>
<evidence type="ECO:0000313" key="1">
    <source>
        <dbReference type="EMBL" id="AEM40428.1"/>
    </source>
</evidence>